<dbReference type="EMBL" id="MFVV01000033">
    <property type="protein sequence ID" value="OGJ02816.1"/>
    <property type="molecule type" value="Genomic_DNA"/>
</dbReference>
<evidence type="ECO:0000313" key="7">
    <source>
        <dbReference type="Proteomes" id="UP000176192"/>
    </source>
</evidence>
<dbReference type="InterPro" id="IPR000100">
    <property type="entry name" value="RNase_P"/>
</dbReference>
<dbReference type="GO" id="GO:0004526">
    <property type="term" value="F:ribonuclease P activity"/>
    <property type="evidence" value="ECO:0007669"/>
    <property type="project" value="InterPro"/>
</dbReference>
<sequence>MIPKKNRVNRKEIDEIFRRGRSLYSPSLTLRFVWNKEKLPPKISFITPKTLFPKAVKRNLLRRRGYAALHPNLSRFPVGISGVFIFQRQPKSVSALEEEIEIILGKL</sequence>
<dbReference type="Proteomes" id="UP000176192">
    <property type="component" value="Unassembled WGS sequence"/>
</dbReference>
<keyword evidence="2" id="KW-0540">Nuclease</keyword>
<dbReference type="AlphaFoldDB" id="A0A1F6Y907"/>
<dbReference type="Gene3D" id="3.30.230.10">
    <property type="match status" value="1"/>
</dbReference>
<gene>
    <name evidence="6" type="ORF">A3G06_00290</name>
</gene>
<dbReference type="SUPFAM" id="SSF54211">
    <property type="entry name" value="Ribosomal protein S5 domain 2-like"/>
    <property type="match status" value="1"/>
</dbReference>
<comment type="caution">
    <text evidence="6">The sequence shown here is derived from an EMBL/GenBank/DDBJ whole genome shotgun (WGS) entry which is preliminary data.</text>
</comment>
<evidence type="ECO:0000256" key="3">
    <source>
        <dbReference type="ARBA" id="ARBA00022759"/>
    </source>
</evidence>
<keyword evidence="3" id="KW-0255">Endonuclease</keyword>
<evidence type="ECO:0000256" key="1">
    <source>
        <dbReference type="ARBA" id="ARBA00022694"/>
    </source>
</evidence>
<keyword evidence="1" id="KW-0819">tRNA processing</keyword>
<evidence type="ECO:0000313" key="6">
    <source>
        <dbReference type="EMBL" id="OGJ02816.1"/>
    </source>
</evidence>
<dbReference type="GO" id="GO:0008033">
    <property type="term" value="P:tRNA processing"/>
    <property type="evidence" value="ECO:0007669"/>
    <property type="project" value="UniProtKB-KW"/>
</dbReference>
<accession>A0A1F6Y907</accession>
<dbReference type="InterPro" id="IPR020568">
    <property type="entry name" value="Ribosomal_Su5_D2-typ_SF"/>
</dbReference>
<evidence type="ECO:0000256" key="5">
    <source>
        <dbReference type="ARBA" id="ARBA00022884"/>
    </source>
</evidence>
<evidence type="ECO:0000256" key="4">
    <source>
        <dbReference type="ARBA" id="ARBA00022801"/>
    </source>
</evidence>
<dbReference type="GO" id="GO:0000049">
    <property type="term" value="F:tRNA binding"/>
    <property type="evidence" value="ECO:0007669"/>
    <property type="project" value="InterPro"/>
</dbReference>
<protein>
    <submittedName>
        <fullName evidence="6">Uncharacterized protein</fullName>
    </submittedName>
</protein>
<dbReference type="Pfam" id="PF00825">
    <property type="entry name" value="Ribonuclease_P"/>
    <property type="match status" value="1"/>
</dbReference>
<dbReference type="InterPro" id="IPR014721">
    <property type="entry name" value="Ribsml_uS5_D2-typ_fold_subgr"/>
</dbReference>
<reference evidence="6 7" key="1">
    <citation type="journal article" date="2016" name="Nat. Commun.">
        <title>Thousands of microbial genomes shed light on interconnected biogeochemical processes in an aquifer system.</title>
        <authorList>
            <person name="Anantharaman K."/>
            <person name="Brown C.T."/>
            <person name="Hug L.A."/>
            <person name="Sharon I."/>
            <person name="Castelle C.J."/>
            <person name="Probst A.J."/>
            <person name="Thomas B.C."/>
            <person name="Singh A."/>
            <person name="Wilkins M.J."/>
            <person name="Karaoz U."/>
            <person name="Brodie E.L."/>
            <person name="Williams K.H."/>
            <person name="Hubbard S.S."/>
            <person name="Banfield J.F."/>
        </authorList>
    </citation>
    <scope>NUCLEOTIDE SEQUENCE [LARGE SCALE GENOMIC DNA]</scope>
</reference>
<keyword evidence="5" id="KW-0694">RNA-binding</keyword>
<proteinExistence type="predicted"/>
<dbReference type="STRING" id="1801797.A3G06_00290"/>
<evidence type="ECO:0000256" key="2">
    <source>
        <dbReference type="ARBA" id="ARBA00022722"/>
    </source>
</evidence>
<keyword evidence="4" id="KW-0378">Hydrolase</keyword>
<organism evidence="6 7">
    <name type="scientific">Candidatus Nomurabacteria bacterium RIFCSPLOWO2_12_FULL_46_14</name>
    <dbReference type="NCBI Taxonomy" id="1801797"/>
    <lineage>
        <taxon>Bacteria</taxon>
        <taxon>Candidatus Nomuraibacteriota</taxon>
    </lineage>
</organism>
<name>A0A1F6Y907_9BACT</name>